<proteinExistence type="predicted"/>
<keyword evidence="2" id="KW-1185">Reference proteome</keyword>
<sequence length="69" mass="7694">MAKDPKPKVRRVSVDIGGIEKELEEFAELAGIPDDVWEQMPDSQKLLLLAKRGIQATREALAKDAEQYG</sequence>
<dbReference type="EMBL" id="JADEXP010000281">
    <property type="protein sequence ID" value="MBE9069497.1"/>
    <property type="molecule type" value="Genomic_DNA"/>
</dbReference>
<comment type="caution">
    <text evidence="1">The sequence shown here is derived from an EMBL/GenBank/DDBJ whole genome shotgun (WGS) entry which is preliminary data.</text>
</comment>
<reference evidence="1" key="1">
    <citation type="submission" date="2020-10" db="EMBL/GenBank/DDBJ databases">
        <authorList>
            <person name="Castelo-Branco R."/>
            <person name="Eusebio N."/>
            <person name="Adriana R."/>
            <person name="Vieira A."/>
            <person name="Brugerolle De Fraissinette N."/>
            <person name="Rezende De Castro R."/>
            <person name="Schneider M.P."/>
            <person name="Vasconcelos V."/>
            <person name="Leao P.N."/>
        </authorList>
    </citation>
    <scope>NUCLEOTIDE SEQUENCE</scope>
    <source>
        <strain evidence="1">LEGE 11479</strain>
    </source>
</reference>
<evidence type="ECO:0000313" key="2">
    <source>
        <dbReference type="Proteomes" id="UP000615026"/>
    </source>
</evidence>
<accession>A0A928ZXU9</accession>
<protein>
    <submittedName>
        <fullName evidence="1">Uncharacterized protein</fullName>
    </submittedName>
</protein>
<organism evidence="1 2">
    <name type="scientific">Leptolyngbya cf. ectocarpi LEGE 11479</name>
    <dbReference type="NCBI Taxonomy" id="1828722"/>
    <lineage>
        <taxon>Bacteria</taxon>
        <taxon>Bacillati</taxon>
        <taxon>Cyanobacteriota</taxon>
        <taxon>Cyanophyceae</taxon>
        <taxon>Leptolyngbyales</taxon>
        <taxon>Leptolyngbyaceae</taxon>
        <taxon>Leptolyngbya group</taxon>
        <taxon>Leptolyngbya</taxon>
    </lineage>
</organism>
<dbReference type="Proteomes" id="UP000615026">
    <property type="component" value="Unassembled WGS sequence"/>
</dbReference>
<evidence type="ECO:0000313" key="1">
    <source>
        <dbReference type="EMBL" id="MBE9069497.1"/>
    </source>
</evidence>
<dbReference type="AlphaFoldDB" id="A0A928ZXU9"/>
<dbReference type="RefSeq" id="WP_193995396.1">
    <property type="nucleotide sequence ID" value="NZ_JADEXP010000281.1"/>
</dbReference>
<name>A0A928ZXU9_LEPEC</name>
<gene>
    <name evidence="1" type="ORF">IQ260_22890</name>
</gene>